<name>A0A410GG17_9BURK</name>
<feature type="region of interest" description="Disordered" evidence="1">
    <location>
        <begin position="161"/>
        <end position="192"/>
    </location>
</feature>
<organism evidence="2 3">
    <name type="scientific">Pollutimonas thiosulfatoxidans</name>
    <dbReference type="NCBI Taxonomy" id="2028345"/>
    <lineage>
        <taxon>Bacteria</taxon>
        <taxon>Pseudomonadati</taxon>
        <taxon>Pseudomonadota</taxon>
        <taxon>Betaproteobacteria</taxon>
        <taxon>Burkholderiales</taxon>
        <taxon>Alcaligenaceae</taxon>
        <taxon>Pollutimonas</taxon>
    </lineage>
</organism>
<dbReference type="AlphaFoldDB" id="A0A410GG17"/>
<dbReference type="OrthoDB" id="4393931at2"/>
<dbReference type="InterPro" id="IPR041289">
    <property type="entry name" value="Bact_RF_family3"/>
</dbReference>
<accession>A0A410GG17</accession>
<dbReference type="Proteomes" id="UP000283474">
    <property type="component" value="Chromosome"/>
</dbReference>
<gene>
    <name evidence="2" type="ORF">CKA81_16285</name>
</gene>
<reference evidence="2 3" key="1">
    <citation type="submission" date="2017-08" db="EMBL/GenBank/DDBJ databases">
        <authorList>
            <person name="Park S.-J."/>
            <person name="Kim H."/>
        </authorList>
    </citation>
    <scope>NUCLEOTIDE SEQUENCE [LARGE SCALE GENOMIC DNA]</scope>
    <source>
        <strain evidence="3">ye3</strain>
    </source>
</reference>
<sequence>MPTLQRLNELLDPAQAGPCVSIYLPTHRQHPDNKQDPILFRNLVKQAEDSLIAQHSKGDVAQMLVPFYALAADANFWNHTTDGVAIFGGNDFFRVMHLQRPTAPLAIVADSFHIKPILRVLQSADRFQVLSVNRQSIRLFEGNRDKLDEVKLAADVPTSASDVIGDDLPEPTSRMRTVGASPAGGGNRATGDVRYTHGAKEEVIDPQTERFFRAVDRAISTYHSKPSGLPLVLVALPENAAMFRAVSHNDQLLEEGIQVDPDSLSIDELRSRSWIAMEPIYIGRLAGFIDEFNAARNAQQASADLSDVAAAAIAGRVSVLLLEAGRQLPGRIDPKTGALHSEGAPGTDDMLDDLAEQALRTGAEVIMVPAERMPTTSGLAAIYRF</sequence>
<protein>
    <submittedName>
        <fullName evidence="2">Uncharacterized protein</fullName>
    </submittedName>
</protein>
<evidence type="ECO:0000256" key="1">
    <source>
        <dbReference type="SAM" id="MobiDB-lite"/>
    </source>
</evidence>
<evidence type="ECO:0000313" key="3">
    <source>
        <dbReference type="Proteomes" id="UP000283474"/>
    </source>
</evidence>
<dbReference type="EMBL" id="CP022987">
    <property type="protein sequence ID" value="QAA95247.1"/>
    <property type="molecule type" value="Genomic_DNA"/>
</dbReference>
<dbReference type="Pfam" id="PF18845">
    <property type="entry name" value="baeRF_family3"/>
    <property type="match status" value="1"/>
</dbReference>
<evidence type="ECO:0000313" key="2">
    <source>
        <dbReference type="EMBL" id="QAA95247.1"/>
    </source>
</evidence>
<keyword evidence="3" id="KW-1185">Reference proteome</keyword>
<dbReference type="KEGG" id="pus:CKA81_16285"/>
<dbReference type="RefSeq" id="WP_128356239.1">
    <property type="nucleotide sequence ID" value="NZ_CP022987.1"/>
</dbReference>
<proteinExistence type="predicted"/>